<gene>
    <name evidence="1" type="ORF">RPERSI_LOCUS6070</name>
</gene>
<name>A0ACA9MRU2_9GLOM</name>
<dbReference type="EMBL" id="CAJVQC010009477">
    <property type="protein sequence ID" value="CAG8605060.1"/>
    <property type="molecule type" value="Genomic_DNA"/>
</dbReference>
<protein>
    <submittedName>
        <fullName evidence="1">7159_t:CDS:1</fullName>
    </submittedName>
</protein>
<proteinExistence type="predicted"/>
<dbReference type="Proteomes" id="UP000789920">
    <property type="component" value="Unassembled WGS sequence"/>
</dbReference>
<evidence type="ECO:0000313" key="2">
    <source>
        <dbReference type="Proteomes" id="UP000789920"/>
    </source>
</evidence>
<organism evidence="1 2">
    <name type="scientific">Racocetra persica</name>
    <dbReference type="NCBI Taxonomy" id="160502"/>
    <lineage>
        <taxon>Eukaryota</taxon>
        <taxon>Fungi</taxon>
        <taxon>Fungi incertae sedis</taxon>
        <taxon>Mucoromycota</taxon>
        <taxon>Glomeromycotina</taxon>
        <taxon>Glomeromycetes</taxon>
        <taxon>Diversisporales</taxon>
        <taxon>Gigasporaceae</taxon>
        <taxon>Racocetra</taxon>
    </lineage>
</organism>
<comment type="caution">
    <text evidence="1">The sequence shown here is derived from an EMBL/GenBank/DDBJ whole genome shotgun (WGS) entry which is preliminary data.</text>
</comment>
<evidence type="ECO:0000313" key="1">
    <source>
        <dbReference type="EMBL" id="CAG8605060.1"/>
    </source>
</evidence>
<feature type="non-terminal residue" evidence="1">
    <location>
        <position position="1"/>
    </location>
</feature>
<accession>A0ACA9MRU2</accession>
<keyword evidence="2" id="KW-1185">Reference proteome</keyword>
<reference evidence="1" key="1">
    <citation type="submission" date="2021-06" db="EMBL/GenBank/DDBJ databases">
        <authorList>
            <person name="Kallberg Y."/>
            <person name="Tangrot J."/>
            <person name="Rosling A."/>
        </authorList>
    </citation>
    <scope>NUCLEOTIDE SEQUENCE</scope>
    <source>
        <strain evidence="1">MA461A</strain>
    </source>
</reference>
<sequence length="56" mass="6197">TGIQTLHDSTATTAKGHRHKLREDDAVSVFSLRPRGSQIRLSSYPVLGYVVDLKAF</sequence>